<evidence type="ECO:0000313" key="1">
    <source>
        <dbReference type="EMBL" id="KAK2144893.1"/>
    </source>
</evidence>
<reference evidence="1" key="1">
    <citation type="journal article" date="2023" name="Mol. Biol. Evol.">
        <title>Third-Generation Sequencing Reveals the Adaptive Role of the Epigenome in Three Deep-Sea Polychaetes.</title>
        <authorList>
            <person name="Perez M."/>
            <person name="Aroh O."/>
            <person name="Sun Y."/>
            <person name="Lan Y."/>
            <person name="Juniper S.K."/>
            <person name="Young C.R."/>
            <person name="Angers B."/>
            <person name="Qian P.Y."/>
        </authorList>
    </citation>
    <scope>NUCLEOTIDE SEQUENCE</scope>
    <source>
        <strain evidence="1">P08H-3</strain>
    </source>
</reference>
<keyword evidence="2" id="KW-1185">Reference proteome</keyword>
<protein>
    <submittedName>
        <fullName evidence="1">Uncharacterized protein</fullName>
    </submittedName>
</protein>
<dbReference type="EMBL" id="JAODUP010000721">
    <property type="protein sequence ID" value="KAK2144893.1"/>
    <property type="molecule type" value="Genomic_DNA"/>
</dbReference>
<accession>A0AAD9MUS4</accession>
<proteinExistence type="predicted"/>
<dbReference type="Proteomes" id="UP001208570">
    <property type="component" value="Unassembled WGS sequence"/>
</dbReference>
<comment type="caution">
    <text evidence="1">The sequence shown here is derived from an EMBL/GenBank/DDBJ whole genome shotgun (WGS) entry which is preliminary data.</text>
</comment>
<name>A0AAD9MUS4_9ANNE</name>
<gene>
    <name evidence="1" type="ORF">LSH36_721g00003</name>
</gene>
<evidence type="ECO:0000313" key="2">
    <source>
        <dbReference type="Proteomes" id="UP001208570"/>
    </source>
</evidence>
<organism evidence="1 2">
    <name type="scientific">Paralvinella palmiformis</name>
    <dbReference type="NCBI Taxonomy" id="53620"/>
    <lineage>
        <taxon>Eukaryota</taxon>
        <taxon>Metazoa</taxon>
        <taxon>Spiralia</taxon>
        <taxon>Lophotrochozoa</taxon>
        <taxon>Annelida</taxon>
        <taxon>Polychaeta</taxon>
        <taxon>Sedentaria</taxon>
        <taxon>Canalipalpata</taxon>
        <taxon>Terebellida</taxon>
        <taxon>Terebelliformia</taxon>
        <taxon>Alvinellidae</taxon>
        <taxon>Paralvinella</taxon>
    </lineage>
</organism>
<sequence>MVTVNDETFLETTITEWLLVNNASPRARTPRSCCKWSAAQVEHAPRRREPFSFRSCFARLVQKVSTKVPHYGHINMFMNGWLGWPSLWRETARSGDSLNPGLAQQLAGLSLTVTANSQLTMWTSATDSLCLTSAHTSRLVRLEL</sequence>
<dbReference type="AlphaFoldDB" id="A0AAD9MUS4"/>